<comment type="similarity">
    <text evidence="2">Belongs to the glycosyl hydrolase 3 family.</text>
</comment>
<dbReference type="OMA" id="TMSLNVC"/>
<evidence type="ECO:0000256" key="2">
    <source>
        <dbReference type="ARBA" id="ARBA00005336"/>
    </source>
</evidence>
<dbReference type="InterPro" id="IPR036881">
    <property type="entry name" value="Glyco_hydro_3_C_sf"/>
</dbReference>
<keyword evidence="6" id="KW-0325">Glycoprotein</keyword>
<dbReference type="InterPro" id="IPR001764">
    <property type="entry name" value="Glyco_hydro_3_N"/>
</dbReference>
<dbReference type="FunCoup" id="D8S994">
    <property type="interactions" value="144"/>
</dbReference>
<dbReference type="Gene3D" id="2.60.40.10">
    <property type="entry name" value="Immunoglobulins"/>
    <property type="match status" value="1"/>
</dbReference>
<evidence type="ECO:0000256" key="7">
    <source>
        <dbReference type="ARBA" id="ARBA00023295"/>
    </source>
</evidence>
<name>D8S994_SELML</name>
<dbReference type="Proteomes" id="UP000001514">
    <property type="component" value="Unassembled WGS sequence"/>
</dbReference>
<evidence type="ECO:0000256" key="1">
    <source>
        <dbReference type="ARBA" id="ARBA00004613"/>
    </source>
</evidence>
<dbReference type="SUPFAM" id="SSF51445">
    <property type="entry name" value="(Trans)glycosidases"/>
    <property type="match status" value="1"/>
</dbReference>
<keyword evidence="3" id="KW-0964">Secreted</keyword>
<dbReference type="Gene3D" id="3.20.20.300">
    <property type="entry name" value="Glycoside hydrolase, family 3, N-terminal domain"/>
    <property type="match status" value="1"/>
</dbReference>
<dbReference type="AlphaFoldDB" id="D8S994"/>
<dbReference type="GO" id="GO:0046556">
    <property type="term" value="F:alpha-L-arabinofuranosidase activity"/>
    <property type="evidence" value="ECO:0000318"/>
    <property type="project" value="GO_Central"/>
</dbReference>
<feature type="chain" id="PRO_5003122510" description="Fibronectin type III-like domain-containing protein" evidence="8">
    <location>
        <begin position="26"/>
        <end position="772"/>
    </location>
</feature>
<dbReference type="KEGG" id="smo:SELMODRAFT_112087"/>
<dbReference type="InterPro" id="IPR002772">
    <property type="entry name" value="Glyco_hydro_3_C"/>
</dbReference>
<dbReference type="FunFam" id="3.40.50.1700:FF:000001">
    <property type="entry name" value="probable beta-D-xylosidase 2"/>
    <property type="match status" value="1"/>
</dbReference>
<dbReference type="GO" id="GO:0005576">
    <property type="term" value="C:extracellular region"/>
    <property type="evidence" value="ECO:0007669"/>
    <property type="project" value="UniProtKB-SubCell"/>
</dbReference>
<dbReference type="eggNOG" id="ENOG502QQ55">
    <property type="taxonomic scope" value="Eukaryota"/>
</dbReference>
<dbReference type="FunFam" id="3.20.20.300:FF:000004">
    <property type="entry name" value="probable beta-D-xylosidase 7"/>
    <property type="match status" value="1"/>
</dbReference>
<dbReference type="PANTHER" id="PTHR42721:SF3">
    <property type="entry name" value="BETA-D-XYLOSIDASE 5-RELATED"/>
    <property type="match status" value="1"/>
</dbReference>
<dbReference type="GO" id="GO:0045493">
    <property type="term" value="P:xylan catabolic process"/>
    <property type="evidence" value="ECO:0000318"/>
    <property type="project" value="GO_Central"/>
</dbReference>
<dbReference type="InterPro" id="IPR013783">
    <property type="entry name" value="Ig-like_fold"/>
</dbReference>
<reference evidence="10 11" key="1">
    <citation type="journal article" date="2011" name="Science">
        <title>The Selaginella genome identifies genetic changes associated with the evolution of vascular plants.</title>
        <authorList>
            <person name="Banks J.A."/>
            <person name="Nishiyama T."/>
            <person name="Hasebe M."/>
            <person name="Bowman J.L."/>
            <person name="Gribskov M."/>
            <person name="dePamphilis C."/>
            <person name="Albert V.A."/>
            <person name="Aono N."/>
            <person name="Aoyama T."/>
            <person name="Ambrose B.A."/>
            <person name="Ashton N.W."/>
            <person name="Axtell M.J."/>
            <person name="Barker E."/>
            <person name="Barker M.S."/>
            <person name="Bennetzen J.L."/>
            <person name="Bonawitz N.D."/>
            <person name="Chapple C."/>
            <person name="Cheng C."/>
            <person name="Correa L.G."/>
            <person name="Dacre M."/>
            <person name="DeBarry J."/>
            <person name="Dreyer I."/>
            <person name="Elias M."/>
            <person name="Engstrom E.M."/>
            <person name="Estelle M."/>
            <person name="Feng L."/>
            <person name="Finet C."/>
            <person name="Floyd S.K."/>
            <person name="Frommer W.B."/>
            <person name="Fujita T."/>
            <person name="Gramzow L."/>
            <person name="Gutensohn M."/>
            <person name="Harholt J."/>
            <person name="Hattori M."/>
            <person name="Heyl A."/>
            <person name="Hirai T."/>
            <person name="Hiwatashi Y."/>
            <person name="Ishikawa M."/>
            <person name="Iwata M."/>
            <person name="Karol K.G."/>
            <person name="Koehler B."/>
            <person name="Kolukisaoglu U."/>
            <person name="Kubo M."/>
            <person name="Kurata T."/>
            <person name="Lalonde S."/>
            <person name="Li K."/>
            <person name="Li Y."/>
            <person name="Litt A."/>
            <person name="Lyons E."/>
            <person name="Manning G."/>
            <person name="Maruyama T."/>
            <person name="Michael T.P."/>
            <person name="Mikami K."/>
            <person name="Miyazaki S."/>
            <person name="Morinaga S."/>
            <person name="Murata T."/>
            <person name="Mueller-Roeber B."/>
            <person name="Nelson D.R."/>
            <person name="Obara M."/>
            <person name="Oguri Y."/>
            <person name="Olmstead R.G."/>
            <person name="Onodera N."/>
            <person name="Petersen B.L."/>
            <person name="Pils B."/>
            <person name="Prigge M."/>
            <person name="Rensing S.A."/>
            <person name="Riano-Pachon D.M."/>
            <person name="Roberts A.W."/>
            <person name="Sato Y."/>
            <person name="Scheller H.V."/>
            <person name="Schulz B."/>
            <person name="Schulz C."/>
            <person name="Shakirov E.V."/>
            <person name="Shibagaki N."/>
            <person name="Shinohara N."/>
            <person name="Shippen D.E."/>
            <person name="Soerensen I."/>
            <person name="Sotooka R."/>
            <person name="Sugimoto N."/>
            <person name="Sugita M."/>
            <person name="Sumikawa N."/>
            <person name="Tanurdzic M."/>
            <person name="Theissen G."/>
            <person name="Ulvskov P."/>
            <person name="Wakazuki S."/>
            <person name="Weng J.K."/>
            <person name="Willats W.W."/>
            <person name="Wipf D."/>
            <person name="Wolf P.G."/>
            <person name="Yang L."/>
            <person name="Zimmer A.D."/>
            <person name="Zhu Q."/>
            <person name="Mitros T."/>
            <person name="Hellsten U."/>
            <person name="Loque D."/>
            <person name="Otillar R."/>
            <person name="Salamov A."/>
            <person name="Schmutz J."/>
            <person name="Shapiro H."/>
            <person name="Lindquist E."/>
            <person name="Lucas S."/>
            <person name="Rokhsar D."/>
            <person name="Grigoriev I.V."/>
        </authorList>
    </citation>
    <scope>NUCLEOTIDE SEQUENCE [LARGE SCALE GENOMIC DNA]</scope>
</reference>
<evidence type="ECO:0000256" key="3">
    <source>
        <dbReference type="ARBA" id="ARBA00022525"/>
    </source>
</evidence>
<organism evidence="11">
    <name type="scientific">Selaginella moellendorffii</name>
    <name type="common">Spikemoss</name>
    <dbReference type="NCBI Taxonomy" id="88036"/>
    <lineage>
        <taxon>Eukaryota</taxon>
        <taxon>Viridiplantae</taxon>
        <taxon>Streptophyta</taxon>
        <taxon>Embryophyta</taxon>
        <taxon>Tracheophyta</taxon>
        <taxon>Lycopodiopsida</taxon>
        <taxon>Selaginellales</taxon>
        <taxon>Selaginellaceae</taxon>
        <taxon>Selaginella</taxon>
    </lineage>
</organism>
<dbReference type="SUPFAM" id="SSF52279">
    <property type="entry name" value="Beta-D-glucan exohydrolase, C-terminal domain"/>
    <property type="match status" value="1"/>
</dbReference>
<dbReference type="Pfam" id="PF00933">
    <property type="entry name" value="Glyco_hydro_3"/>
    <property type="match status" value="1"/>
</dbReference>
<evidence type="ECO:0000256" key="8">
    <source>
        <dbReference type="SAM" id="SignalP"/>
    </source>
</evidence>
<dbReference type="EMBL" id="GL377608">
    <property type="protein sequence ID" value="EFJ18923.1"/>
    <property type="molecule type" value="Genomic_DNA"/>
</dbReference>
<dbReference type="OrthoDB" id="47059at2759"/>
<sequence>MGKASTCKDALLPLVLLLGVIDVLAGQAPYACDQSNATLAAFPFCNTSLAITDRVEDYVARLTLEEKISQLINTATGIPRLGVPKYQWWQEALHGVASSPGVQFGGSVPAATSFPMPITTAASFNTSLFYGIGQAVSTEARAMHNLGQSGLTFWSPNINIYRDPRWGRGQETPGEDPLLSSNFATYYVRGLQESQAGSDKLKVSACCKHMTAYDVDNWLGTDRYHFNAIVTEQDLEDTYNAPFKSCVEDGGVSSVMCSYNRLNGVPTCADHELLTTTVRETWKLNGYIVSDCDSLQVFFDNTNYAATAEDAAADALLAGLNLNCGTFLAKHTLSAIQQKKVTEATINQALTYLVTVQMRLGLYDGDPKSQTYGSLGASDVCTSEHQTLALEAARQGMVLLKNLGALPLSTSKIKSLAVVGPHANATRAMIGNYAGIPCKYTSPLQAFQKYAQVSYAPGCANVACSSDSLISGAVSAAAAADAVVVAVGLDLTIEAESLDRTSLLLPGKQQELVSQVMQAAKGPVVIVILSAGAIDIPFALSDSRIAGILWAGYPGQAGGAAIAEVIFGDHNPSGKLPATWYPQNFTSISMLDMNMRPNASTGYPGRTYRFYTGPTIFKFGDGLSYTSLSAKFIKAPSFLSIPSTAPMQPCTGLKKSSSCFHLDATDEKSCESLKSQVAISVRNKGAMAISHTLMLFSTPPNAGSDGVPQRQLVGFNKIQIAGDSISNPVIFDLDPCRHFVHADPDGKKLLRSGTHVLTAGNEQHSLRLLVRP</sequence>
<dbReference type="Gene3D" id="3.40.50.1700">
    <property type="entry name" value="Glycoside hydrolase family 3 C-terminal domain"/>
    <property type="match status" value="1"/>
</dbReference>
<dbReference type="InterPro" id="IPR044993">
    <property type="entry name" value="BXL"/>
</dbReference>
<comment type="subcellular location">
    <subcellularLocation>
        <location evidence="1">Secreted</location>
    </subcellularLocation>
</comment>
<keyword evidence="11" id="KW-1185">Reference proteome</keyword>
<evidence type="ECO:0000313" key="10">
    <source>
        <dbReference type="EMBL" id="EFJ18923.1"/>
    </source>
</evidence>
<evidence type="ECO:0000313" key="11">
    <source>
        <dbReference type="Proteomes" id="UP000001514"/>
    </source>
</evidence>
<dbReference type="Pfam" id="PF01915">
    <property type="entry name" value="Glyco_hydro_3_C"/>
    <property type="match status" value="1"/>
</dbReference>
<dbReference type="GO" id="GO:0009044">
    <property type="term" value="F:xylan 1,4-beta-xylosidase activity"/>
    <property type="evidence" value="ECO:0000318"/>
    <property type="project" value="GO_Central"/>
</dbReference>
<evidence type="ECO:0000256" key="5">
    <source>
        <dbReference type="ARBA" id="ARBA00022801"/>
    </source>
</evidence>
<dbReference type="SMART" id="SM01217">
    <property type="entry name" value="Fn3_like"/>
    <property type="match status" value="1"/>
</dbReference>
<feature type="signal peptide" evidence="8">
    <location>
        <begin position="1"/>
        <end position="25"/>
    </location>
</feature>
<dbReference type="InterPro" id="IPR036962">
    <property type="entry name" value="Glyco_hydro_3_N_sf"/>
</dbReference>
<keyword evidence="7" id="KW-0326">Glycosidase</keyword>
<dbReference type="PANTHER" id="PTHR42721">
    <property type="entry name" value="SUGAR HYDROLASE-RELATED"/>
    <property type="match status" value="1"/>
</dbReference>
<gene>
    <name evidence="10" type="ORF">SELMODRAFT_112087</name>
</gene>
<dbReference type="InterPro" id="IPR017853">
    <property type="entry name" value="GH"/>
</dbReference>
<accession>D8S994</accession>
<dbReference type="STRING" id="88036.D8S994"/>
<evidence type="ECO:0000256" key="6">
    <source>
        <dbReference type="ARBA" id="ARBA00023180"/>
    </source>
</evidence>
<keyword evidence="5" id="KW-0378">Hydrolase</keyword>
<evidence type="ECO:0000256" key="4">
    <source>
        <dbReference type="ARBA" id="ARBA00022729"/>
    </source>
</evidence>
<evidence type="ECO:0000259" key="9">
    <source>
        <dbReference type="SMART" id="SM01217"/>
    </source>
</evidence>
<dbReference type="Gramene" id="EFJ18923">
    <property type="protein sequence ID" value="EFJ18923"/>
    <property type="gene ID" value="SELMODRAFT_112087"/>
</dbReference>
<dbReference type="GO" id="GO:0031222">
    <property type="term" value="P:arabinan catabolic process"/>
    <property type="evidence" value="ECO:0000318"/>
    <property type="project" value="GO_Central"/>
</dbReference>
<protein>
    <recommendedName>
        <fullName evidence="9">Fibronectin type III-like domain-containing protein</fullName>
    </recommendedName>
</protein>
<dbReference type="InterPro" id="IPR026891">
    <property type="entry name" value="Fn3-like"/>
</dbReference>
<dbReference type="HOGENOM" id="CLU_004542_5_3_1"/>
<dbReference type="InParanoid" id="D8S994"/>
<feature type="domain" description="Fibronectin type III-like" evidence="9">
    <location>
        <begin position="691"/>
        <end position="763"/>
    </location>
</feature>
<keyword evidence="4 8" id="KW-0732">Signal</keyword>
<proteinExistence type="inferred from homology"/>